<evidence type="ECO:0000256" key="1">
    <source>
        <dbReference type="ARBA" id="ARBA00001974"/>
    </source>
</evidence>
<dbReference type="PANTHER" id="PTHR42973">
    <property type="entry name" value="BINDING OXIDOREDUCTASE, PUTATIVE (AFU_ORTHOLOGUE AFUA_1G17690)-RELATED"/>
    <property type="match status" value="1"/>
</dbReference>
<dbReference type="InterPro" id="IPR050416">
    <property type="entry name" value="FAD-linked_Oxidoreductase"/>
</dbReference>
<evidence type="ECO:0000259" key="7">
    <source>
        <dbReference type="PROSITE" id="PS51387"/>
    </source>
</evidence>
<dbReference type="Gene3D" id="3.30.465.10">
    <property type="match status" value="2"/>
</dbReference>
<dbReference type="GO" id="GO:0016491">
    <property type="term" value="F:oxidoreductase activity"/>
    <property type="evidence" value="ECO:0007669"/>
    <property type="project" value="UniProtKB-KW"/>
</dbReference>
<comment type="cofactor">
    <cofactor evidence="1">
        <name>FAD</name>
        <dbReference type="ChEBI" id="CHEBI:57692"/>
    </cofactor>
</comment>
<dbReference type="EMBL" id="CP015136">
    <property type="protein sequence ID" value="AMY07046.1"/>
    <property type="molecule type" value="Genomic_DNA"/>
</dbReference>
<evidence type="ECO:0000313" key="9">
    <source>
        <dbReference type="Proteomes" id="UP000076079"/>
    </source>
</evidence>
<dbReference type="GO" id="GO:0071949">
    <property type="term" value="F:FAD binding"/>
    <property type="evidence" value="ECO:0007669"/>
    <property type="project" value="InterPro"/>
</dbReference>
<dbReference type="EC" id="1.5.3.-" evidence="8"/>
<comment type="similarity">
    <text evidence="2">Belongs to the oxygen-dependent FAD-linked oxidoreductase family.</text>
</comment>
<reference evidence="9" key="2">
    <citation type="submission" date="2016-04" db="EMBL/GenBank/DDBJ databases">
        <title>First Complete Genome Sequence of a Subdivision 6 Acidobacterium.</title>
        <authorList>
            <person name="Huang S."/>
            <person name="Vieira S."/>
            <person name="Bunk B."/>
            <person name="Riedel T."/>
            <person name="Sproeer C."/>
            <person name="Overmann J."/>
        </authorList>
    </citation>
    <scope>NUCLEOTIDE SEQUENCE [LARGE SCALE GENOMIC DNA]</scope>
    <source>
        <strain evidence="9">DSM 100886 HEG_-6_39</strain>
    </source>
</reference>
<dbReference type="PATRIC" id="fig|1813736.3.peg.222"/>
<keyword evidence="5 8" id="KW-0560">Oxidoreductase</keyword>
<dbReference type="SUPFAM" id="SSF56176">
    <property type="entry name" value="FAD-binding/transporter-associated domain-like"/>
    <property type="match status" value="1"/>
</dbReference>
<dbReference type="Pfam" id="PF08031">
    <property type="entry name" value="BBE"/>
    <property type="match status" value="1"/>
</dbReference>
<dbReference type="InterPro" id="IPR016169">
    <property type="entry name" value="FAD-bd_PCMH_sub2"/>
</dbReference>
<evidence type="ECO:0000256" key="6">
    <source>
        <dbReference type="SAM" id="SignalP"/>
    </source>
</evidence>
<proteinExistence type="inferred from homology"/>
<evidence type="ECO:0000256" key="5">
    <source>
        <dbReference type="ARBA" id="ARBA00023002"/>
    </source>
</evidence>
<dbReference type="Gene3D" id="3.40.462.20">
    <property type="match status" value="1"/>
</dbReference>
<dbReference type="OrthoDB" id="545125at2"/>
<dbReference type="Proteomes" id="UP000076079">
    <property type="component" value="Chromosome"/>
</dbReference>
<dbReference type="RefSeq" id="WP_110169050.1">
    <property type="nucleotide sequence ID" value="NZ_CP015136.1"/>
</dbReference>
<evidence type="ECO:0000313" key="8">
    <source>
        <dbReference type="EMBL" id="AMY07046.1"/>
    </source>
</evidence>
<protein>
    <submittedName>
        <fullName evidence="8">Mitomycin radical oxidase</fullName>
        <ecNumber evidence="8">1.5.3.-</ecNumber>
    </submittedName>
</protein>
<feature type="chain" id="PRO_5007511198" evidence="6">
    <location>
        <begin position="21"/>
        <end position="581"/>
    </location>
</feature>
<dbReference type="InterPro" id="IPR036318">
    <property type="entry name" value="FAD-bd_PCMH-like_sf"/>
</dbReference>
<evidence type="ECO:0000256" key="4">
    <source>
        <dbReference type="ARBA" id="ARBA00022827"/>
    </source>
</evidence>
<dbReference type="KEGG" id="abac:LuPra_00210"/>
<dbReference type="PROSITE" id="PS51387">
    <property type="entry name" value="FAD_PCMH"/>
    <property type="match status" value="1"/>
</dbReference>
<feature type="signal peptide" evidence="6">
    <location>
        <begin position="1"/>
        <end position="20"/>
    </location>
</feature>
<dbReference type="Pfam" id="PF01565">
    <property type="entry name" value="FAD_binding_4"/>
    <property type="match status" value="1"/>
</dbReference>
<keyword evidence="3" id="KW-0285">Flavoprotein</keyword>
<name>A0A143PF33_LUTPR</name>
<keyword evidence="9" id="KW-1185">Reference proteome</keyword>
<feature type="domain" description="FAD-binding PCMH-type" evidence="7">
    <location>
        <begin position="97"/>
        <end position="282"/>
    </location>
</feature>
<accession>A0A143PF33</accession>
<organism evidence="8 9">
    <name type="scientific">Luteitalea pratensis</name>
    <dbReference type="NCBI Taxonomy" id="1855912"/>
    <lineage>
        <taxon>Bacteria</taxon>
        <taxon>Pseudomonadati</taxon>
        <taxon>Acidobacteriota</taxon>
        <taxon>Vicinamibacteria</taxon>
        <taxon>Vicinamibacterales</taxon>
        <taxon>Vicinamibacteraceae</taxon>
        <taxon>Luteitalea</taxon>
    </lineage>
</organism>
<dbReference type="InterPro" id="IPR006094">
    <property type="entry name" value="Oxid_FAD_bind_N"/>
</dbReference>
<keyword evidence="4" id="KW-0274">FAD</keyword>
<dbReference type="AlphaFoldDB" id="A0A143PF33"/>
<sequence length="581" mass="62021" precursor="true">MQRRRLLRSLLALWPLSGFARGRLAAAAQAPVWTEAQPFRTLQQRLGSRLLAIRSPLDACAGAGGADAPALFAKLKNPYYLGDEPGLTQTLGWAGAWVSRASRYAVRAESADDVAAAVTFARTQRVRLVVKGGGHSYFGNSNAADSLLVWTRALDRVEMHDAFVPSAAPPGTPARAAVSVGAGAMWGRVYDIVSVTHGRYVQGGGCLTVGVSGFVQGGGFGSFSKAFGTGAASLLEAEVVTADGRTRVVNRWRDPDLFFALRGGGGGTFGVVTRLTLATHRLPDTVGAVLFTVTANTDAAWTALVARVIAFYAEALFNPTWGEQLRFDRGRKLSVSMVCHGLDRDAIEAAWKPFLSWISAHGSDYQLNGEPLILAIPGRRFWDPAALRQVPGVVMGDDRPGAPSGNVFWATNLGEAGQLLRAYESMWLPARLLDAGQQARLVEALVVAATNWGVTLHVNKGMAGGAPEAIAACRETATNPQVLDAFALVICAADAPPAWPGIPGHEPNLAEAKTEASHVQQAMAPLRRLVPGAGTYMSEANYHDTDWQAAYWGEHHARLAPIKRKYDPDHVFRGHHVVGGT</sequence>
<evidence type="ECO:0000256" key="2">
    <source>
        <dbReference type="ARBA" id="ARBA00005466"/>
    </source>
</evidence>
<keyword evidence="6" id="KW-0732">Signal</keyword>
<dbReference type="PANTHER" id="PTHR42973:SF39">
    <property type="entry name" value="FAD-BINDING PCMH-TYPE DOMAIN-CONTAINING PROTEIN"/>
    <property type="match status" value="1"/>
</dbReference>
<evidence type="ECO:0000256" key="3">
    <source>
        <dbReference type="ARBA" id="ARBA00022630"/>
    </source>
</evidence>
<dbReference type="STRING" id="1855912.LuPra_00210"/>
<dbReference type="InterPro" id="IPR016166">
    <property type="entry name" value="FAD-bd_PCMH"/>
</dbReference>
<reference evidence="8 9" key="1">
    <citation type="journal article" date="2016" name="Genome Announc.">
        <title>First Complete Genome Sequence of a Subdivision 6 Acidobacterium Strain.</title>
        <authorList>
            <person name="Huang S."/>
            <person name="Vieira S."/>
            <person name="Bunk B."/>
            <person name="Riedel T."/>
            <person name="Sproer C."/>
            <person name="Overmann J."/>
        </authorList>
    </citation>
    <scope>NUCLEOTIDE SEQUENCE [LARGE SCALE GENOMIC DNA]</scope>
    <source>
        <strain evidence="9">DSM 100886 HEG_-6_39</strain>
    </source>
</reference>
<gene>
    <name evidence="8" type="primary">mcrA</name>
    <name evidence="8" type="ORF">LuPra_00210</name>
</gene>
<dbReference type="InterPro" id="IPR012951">
    <property type="entry name" value="BBE"/>
</dbReference>